<dbReference type="RefSeq" id="WP_030259847.1">
    <property type="nucleotide sequence ID" value="NZ_JBHEZZ010000004.1"/>
</dbReference>
<comment type="caution">
    <text evidence="1">The sequence shown here is derived from an EMBL/GenBank/DDBJ whole genome shotgun (WGS) entry which is preliminary data.</text>
</comment>
<organism evidence="1 2">
    <name type="scientific">Streptacidiphilus cavernicola</name>
    <dbReference type="NCBI Taxonomy" id="3342716"/>
    <lineage>
        <taxon>Bacteria</taxon>
        <taxon>Bacillati</taxon>
        <taxon>Actinomycetota</taxon>
        <taxon>Actinomycetes</taxon>
        <taxon>Kitasatosporales</taxon>
        <taxon>Streptomycetaceae</taxon>
        <taxon>Streptacidiphilus</taxon>
    </lineage>
</organism>
<accession>A0ABV6UJ85</accession>
<dbReference type="Proteomes" id="UP001592528">
    <property type="component" value="Unassembled WGS sequence"/>
</dbReference>
<proteinExistence type="predicted"/>
<gene>
    <name evidence="1" type="ORF">ACEZDJ_09470</name>
</gene>
<name>A0ABV6UJ85_9ACTN</name>
<protein>
    <submittedName>
        <fullName evidence="1">Uncharacterized protein</fullName>
    </submittedName>
</protein>
<reference evidence="1 2" key="1">
    <citation type="submission" date="2024-09" db="EMBL/GenBank/DDBJ databases">
        <authorList>
            <person name="Lee S.D."/>
        </authorList>
    </citation>
    <scope>NUCLEOTIDE SEQUENCE [LARGE SCALE GENOMIC DNA]</scope>
    <source>
        <strain evidence="1 2">N1-5</strain>
    </source>
</reference>
<dbReference type="EMBL" id="JBHEZZ010000004">
    <property type="protein sequence ID" value="MFC1401517.1"/>
    <property type="molecule type" value="Genomic_DNA"/>
</dbReference>
<sequence>MTQAFGVQEFQLVLLRRMADFQPVLVERARSGMGVSVGEMRQVNAAWQRFVRAKGAPRGMSRLVAVLGPQLSVREQRTGDLTCRLHQWALPLWPDLRFEAVAGPDGGVWQEWLVRAPETAPPPVPAAGELAPWEYVVSDLERLFPEVRHLPEDAPSRWTSRFAAPDGQGGTLRRQARFVHGLLQEVTPVD</sequence>
<evidence type="ECO:0000313" key="2">
    <source>
        <dbReference type="Proteomes" id="UP001592528"/>
    </source>
</evidence>
<keyword evidence="2" id="KW-1185">Reference proteome</keyword>
<evidence type="ECO:0000313" key="1">
    <source>
        <dbReference type="EMBL" id="MFC1401517.1"/>
    </source>
</evidence>